<feature type="compositionally biased region" description="Basic and acidic residues" evidence="1">
    <location>
        <begin position="1"/>
        <end position="13"/>
    </location>
</feature>
<gene>
    <name evidence="3" type="ORF">TSTA_069270</name>
</gene>
<feature type="compositionally biased region" description="Basic and acidic residues" evidence="1">
    <location>
        <begin position="83"/>
        <end position="172"/>
    </location>
</feature>
<evidence type="ECO:0000256" key="1">
    <source>
        <dbReference type="SAM" id="MobiDB-lite"/>
    </source>
</evidence>
<dbReference type="PhylomeDB" id="B8LYZ8"/>
<name>B8LYZ8_TALSN</name>
<accession>B8LYZ8</accession>
<dbReference type="EMBL" id="EQ962652">
    <property type="protein sequence ID" value="EED23506.1"/>
    <property type="molecule type" value="Genomic_DNA"/>
</dbReference>
<evidence type="ECO:0000313" key="4">
    <source>
        <dbReference type="Proteomes" id="UP000001745"/>
    </source>
</evidence>
<dbReference type="Proteomes" id="UP000001745">
    <property type="component" value="Unassembled WGS sequence"/>
</dbReference>
<feature type="compositionally biased region" description="Basic and acidic residues" evidence="1">
    <location>
        <begin position="332"/>
        <end position="347"/>
    </location>
</feature>
<dbReference type="HOGENOM" id="CLU_470239_0_0_1"/>
<dbReference type="OrthoDB" id="10653225at2759"/>
<sequence>MEEARHGEGELRRGAQPGVTDQRRLSGEAEERAAAETAEQERIRREQDERVVAEQERLRREAQEKAAAEAAQRQEAIVAEQPRLQREAEEQAAEQERDRRETEERAQKEAEEKAAAKEAEAARLRREAEQAAEPFRLEREAEERAAEEERLEQGKERLAVAAEQERLRREAEESADVEMVEQERLRQETSSAEEERIAQERANALAHLEQGDEDVSAPPDAGPFERSSSTTQVDLPIDLPNLITQLREGSDSPGQDHSPIVEPHGLATQSFPETAIESHTVEAPTGDVSPPRMVTAALEPITEEAEVSSLIPSVIIEGDRQRQLRERIAERRRADKEKVANSERASLEIDDNFAQTRGAESEDLYTNEPDEEVIIPPELLTESTLPPEGASEILRQDRIQEADTAASAPTTEPLPQVTVTRTKSKSKPKPKGIQKVRKSAQATRKPAASRASFDPSSRPLTQMEFYKIMADLPAWPGNDQSAHDDVPPPPGDLEADTIIFRVWRGGKWIEIQRVAIDPDDPFHIERVANRYEQVECVYGNPQVLSINTGILAIPVPWGFLLYLHVIILLLPFWGSVIIFE</sequence>
<evidence type="ECO:0000313" key="3">
    <source>
        <dbReference type="EMBL" id="EED23506.1"/>
    </source>
</evidence>
<feature type="region of interest" description="Disordered" evidence="1">
    <location>
        <begin position="403"/>
        <end position="456"/>
    </location>
</feature>
<dbReference type="InParanoid" id="B8LYZ8"/>
<dbReference type="STRING" id="441959.B8LYZ8"/>
<organism evidence="3 4">
    <name type="scientific">Talaromyces stipitatus (strain ATCC 10500 / CBS 375.48 / QM 6759 / NRRL 1006)</name>
    <name type="common">Penicillium stipitatum</name>
    <dbReference type="NCBI Taxonomy" id="441959"/>
    <lineage>
        <taxon>Eukaryota</taxon>
        <taxon>Fungi</taxon>
        <taxon>Dikarya</taxon>
        <taxon>Ascomycota</taxon>
        <taxon>Pezizomycotina</taxon>
        <taxon>Eurotiomycetes</taxon>
        <taxon>Eurotiomycetidae</taxon>
        <taxon>Eurotiales</taxon>
        <taxon>Trichocomaceae</taxon>
        <taxon>Talaromyces</taxon>
        <taxon>Talaromyces sect. Talaromyces</taxon>
    </lineage>
</organism>
<reference evidence="4" key="1">
    <citation type="journal article" date="2015" name="Genome Announc.">
        <title>Genome sequence of the AIDS-associated pathogen Penicillium marneffei (ATCC18224) and its near taxonomic relative Talaromyces stipitatus (ATCC10500).</title>
        <authorList>
            <person name="Nierman W.C."/>
            <person name="Fedorova-Abrams N.D."/>
            <person name="Andrianopoulos A."/>
        </authorList>
    </citation>
    <scope>NUCLEOTIDE SEQUENCE [LARGE SCALE GENOMIC DNA]</scope>
    <source>
        <strain evidence="4">ATCC 10500 / CBS 375.48 / QM 6759 / NRRL 1006</strain>
    </source>
</reference>
<keyword evidence="2" id="KW-0812">Transmembrane</keyword>
<dbReference type="AlphaFoldDB" id="B8LYZ8"/>
<feature type="compositionally biased region" description="Low complexity" evidence="1">
    <location>
        <begin position="68"/>
        <end position="82"/>
    </location>
</feature>
<keyword evidence="4" id="KW-1185">Reference proteome</keyword>
<dbReference type="VEuPathDB" id="FungiDB:TSTA_069270"/>
<feature type="region of interest" description="Disordered" evidence="1">
    <location>
        <begin position="1"/>
        <end position="266"/>
    </location>
</feature>
<evidence type="ECO:0000256" key="2">
    <source>
        <dbReference type="SAM" id="Phobius"/>
    </source>
</evidence>
<feature type="compositionally biased region" description="Basic and acidic residues" evidence="1">
    <location>
        <begin position="181"/>
        <end position="199"/>
    </location>
</feature>
<dbReference type="GeneID" id="8101272"/>
<keyword evidence="2" id="KW-0472">Membrane</keyword>
<proteinExistence type="predicted"/>
<feature type="compositionally biased region" description="Basic and acidic residues" evidence="1">
    <location>
        <begin position="21"/>
        <end position="67"/>
    </location>
</feature>
<feature type="compositionally biased region" description="Basic residues" evidence="1">
    <location>
        <begin position="422"/>
        <end position="438"/>
    </location>
</feature>
<keyword evidence="2" id="KW-1133">Transmembrane helix</keyword>
<feature type="region of interest" description="Disordered" evidence="1">
    <location>
        <begin position="332"/>
        <end position="369"/>
    </location>
</feature>
<protein>
    <submittedName>
        <fullName evidence="3">Uncharacterized protein</fullName>
    </submittedName>
</protein>
<dbReference type="RefSeq" id="XP_002340893.1">
    <property type="nucleotide sequence ID" value="XM_002340852.1"/>
</dbReference>
<feature type="transmembrane region" description="Helical" evidence="2">
    <location>
        <begin position="557"/>
        <end position="579"/>
    </location>
</feature>